<dbReference type="EMBL" id="KZ826341">
    <property type="protein sequence ID" value="PYI07459.1"/>
    <property type="molecule type" value="Genomic_DNA"/>
</dbReference>
<name>A0A319EYK3_ASPSB</name>
<dbReference type="Proteomes" id="UP000248423">
    <property type="component" value="Unassembled WGS sequence"/>
</dbReference>
<keyword evidence="2" id="KW-1185">Reference proteome</keyword>
<protein>
    <submittedName>
        <fullName evidence="1">Uncharacterized protein</fullName>
    </submittedName>
</protein>
<dbReference type="STRING" id="1448318.A0A319EYK3"/>
<evidence type="ECO:0000313" key="1">
    <source>
        <dbReference type="EMBL" id="PYI07459.1"/>
    </source>
</evidence>
<reference evidence="1 2" key="1">
    <citation type="submission" date="2018-02" db="EMBL/GenBank/DDBJ databases">
        <title>The genomes of Aspergillus section Nigri reveals drivers in fungal speciation.</title>
        <authorList>
            <consortium name="DOE Joint Genome Institute"/>
            <person name="Vesth T.C."/>
            <person name="Nybo J."/>
            <person name="Theobald S."/>
            <person name="Brandl J."/>
            <person name="Frisvad J.C."/>
            <person name="Nielsen K.F."/>
            <person name="Lyhne E.K."/>
            <person name="Kogle M.E."/>
            <person name="Kuo A."/>
            <person name="Riley R."/>
            <person name="Clum A."/>
            <person name="Nolan M."/>
            <person name="Lipzen A."/>
            <person name="Salamov A."/>
            <person name="Henrissat B."/>
            <person name="Wiebenga A."/>
            <person name="De vries R.P."/>
            <person name="Grigoriev I.V."/>
            <person name="Mortensen U.H."/>
            <person name="Andersen M.R."/>
            <person name="Baker S.E."/>
        </authorList>
    </citation>
    <scope>NUCLEOTIDE SEQUENCE [LARGE SCALE GENOMIC DNA]</scope>
    <source>
        <strain evidence="1 2">CBS 121057</strain>
    </source>
</reference>
<evidence type="ECO:0000313" key="2">
    <source>
        <dbReference type="Proteomes" id="UP000248423"/>
    </source>
</evidence>
<gene>
    <name evidence="1" type="ORF">BO78DRAFT_396328</name>
</gene>
<sequence>MKVTLTLKRTPSADDITYLHESLQAIHPDVIETSREGLSISFAAPTDDVEEFGTLFYSWLHSPDSIMEGYAMVADL</sequence>
<accession>A0A319EYK3</accession>
<organism evidence="1 2">
    <name type="scientific">Aspergillus sclerotiicarbonarius (strain CBS 121057 / IBT 28362)</name>
    <dbReference type="NCBI Taxonomy" id="1448318"/>
    <lineage>
        <taxon>Eukaryota</taxon>
        <taxon>Fungi</taxon>
        <taxon>Dikarya</taxon>
        <taxon>Ascomycota</taxon>
        <taxon>Pezizomycotina</taxon>
        <taxon>Eurotiomycetes</taxon>
        <taxon>Eurotiomycetidae</taxon>
        <taxon>Eurotiales</taxon>
        <taxon>Aspergillaceae</taxon>
        <taxon>Aspergillus</taxon>
        <taxon>Aspergillus subgen. Circumdati</taxon>
    </lineage>
</organism>
<dbReference type="VEuPathDB" id="FungiDB:BO78DRAFT_396328"/>
<dbReference type="OrthoDB" id="4350068at2759"/>
<dbReference type="AlphaFoldDB" id="A0A319EYK3"/>
<proteinExistence type="predicted"/>